<keyword evidence="2" id="KW-0449">Lipoprotein</keyword>
<dbReference type="PANTHER" id="PTHR33490:SF3">
    <property type="entry name" value="CONSERVED INTEGRAL MEMBRANE PROTEIN"/>
    <property type="match status" value="1"/>
</dbReference>
<organism evidence="2 3">
    <name type="scientific">Candidatus Moduliflexus flocculans</name>
    <dbReference type="NCBI Taxonomy" id="1499966"/>
    <lineage>
        <taxon>Bacteria</taxon>
        <taxon>Candidatus Moduliflexota</taxon>
        <taxon>Candidatus Moduliflexia</taxon>
        <taxon>Candidatus Moduliflexales</taxon>
        <taxon>Candidatus Moduliflexaceae</taxon>
    </lineage>
</organism>
<dbReference type="InterPro" id="IPR038765">
    <property type="entry name" value="Papain-like_cys_pep_sf"/>
</dbReference>
<feature type="domain" description="Transglutaminase-like" evidence="1">
    <location>
        <begin position="65"/>
        <end position="129"/>
    </location>
</feature>
<dbReference type="Pfam" id="PF01841">
    <property type="entry name" value="Transglut_core"/>
    <property type="match status" value="1"/>
</dbReference>
<dbReference type="STRING" id="1499966.U14_01050"/>
<dbReference type="PANTHER" id="PTHR33490">
    <property type="entry name" value="BLR5614 PROTEIN-RELATED"/>
    <property type="match status" value="1"/>
</dbReference>
<dbReference type="EMBL" id="DF820455">
    <property type="protein sequence ID" value="GAK49826.1"/>
    <property type="molecule type" value="Genomic_DNA"/>
</dbReference>
<evidence type="ECO:0000259" key="1">
    <source>
        <dbReference type="SMART" id="SM00460"/>
    </source>
</evidence>
<dbReference type="SUPFAM" id="SSF54001">
    <property type="entry name" value="Cysteine proteinases"/>
    <property type="match status" value="1"/>
</dbReference>
<gene>
    <name evidence="2" type="ORF">U14_01050</name>
</gene>
<keyword evidence="3" id="KW-1185">Reference proteome</keyword>
<dbReference type="AlphaFoldDB" id="A0A0S6VRJ9"/>
<proteinExistence type="predicted"/>
<accession>A0A0S6VRJ9</accession>
<dbReference type="SMART" id="SM00460">
    <property type="entry name" value="TGc"/>
    <property type="match status" value="1"/>
</dbReference>
<protein>
    <submittedName>
        <fullName evidence="2">Lipoprotein, putative</fullName>
    </submittedName>
</protein>
<reference evidence="2 3" key="1">
    <citation type="journal article" date="2015" name="PeerJ">
        <title>First genomic representation of candidate bacterial phylum KSB3 points to enhanced environmental sensing as a trigger of wastewater bulking.</title>
        <authorList>
            <person name="Sekiguchi Y."/>
            <person name="Ohashi A."/>
            <person name="Parks D.H."/>
            <person name="Yamauchi T."/>
            <person name="Tyson G.W."/>
            <person name="Hugenholtz P."/>
        </authorList>
    </citation>
    <scope>NUCLEOTIDE SEQUENCE [LARGE SCALE GENOMIC DNA]</scope>
</reference>
<name>A0A0S6VRJ9_9BACT</name>
<evidence type="ECO:0000313" key="2">
    <source>
        <dbReference type="EMBL" id="GAK49826.1"/>
    </source>
</evidence>
<dbReference type="HOGENOM" id="CLU_107900_0_0_0"/>
<dbReference type="InterPro" id="IPR002931">
    <property type="entry name" value="Transglutaminase-like"/>
</dbReference>
<evidence type="ECO:0000313" key="3">
    <source>
        <dbReference type="Proteomes" id="UP000030700"/>
    </source>
</evidence>
<dbReference type="Gene3D" id="3.10.620.30">
    <property type="match status" value="1"/>
</dbReference>
<dbReference type="Proteomes" id="UP000030700">
    <property type="component" value="Unassembled WGS sequence"/>
</dbReference>
<sequence length="196" mass="22402">MQHYLAETDILNWTHPDVLQLARQLAGDERDAAIIAKRCFEWVRDEIQHSYDYRMNPLTCAASDVLKHRTGFCYAKSHLLAVLLRANGIPAGLCYQRLRLDDEGSPFCLHGLVAAHLPEIGWYRIDPRGNKPGVNAQFTPPREQLAFAVRFDGEALFQEIWPEPLPIIVRFLQQSIPVEQAWEQLPDIDILPSHPV</sequence>